<dbReference type="AlphaFoldDB" id="A0A858RS19"/>
<evidence type="ECO:0000256" key="2">
    <source>
        <dbReference type="ARBA" id="ARBA00022737"/>
    </source>
</evidence>
<evidence type="ECO:0000313" key="8">
    <source>
        <dbReference type="Proteomes" id="UP000501812"/>
    </source>
</evidence>
<keyword evidence="8" id="KW-1185">Reference proteome</keyword>
<gene>
    <name evidence="7" type="ORF">HHL09_25225</name>
</gene>
<keyword evidence="1 5" id="KW-0732">Signal</keyword>
<evidence type="ECO:0000259" key="6">
    <source>
        <dbReference type="PROSITE" id="PS51115"/>
    </source>
</evidence>
<feature type="chain" id="PRO_5032304364" description="Laminin IV type A domain-containing protein" evidence="5">
    <location>
        <begin position="26"/>
        <end position="270"/>
    </location>
</feature>
<feature type="signal peptide" evidence="5">
    <location>
        <begin position="1"/>
        <end position="25"/>
    </location>
</feature>
<keyword evidence="2" id="KW-0677">Repeat</keyword>
<keyword evidence="3" id="KW-1015">Disulfide bond</keyword>
<dbReference type="InterPro" id="IPR000034">
    <property type="entry name" value="Laminin_IV"/>
</dbReference>
<dbReference type="SMART" id="SM00281">
    <property type="entry name" value="LamB"/>
    <property type="match status" value="1"/>
</dbReference>
<dbReference type="Pfam" id="PF00052">
    <property type="entry name" value="Laminin_B"/>
    <property type="match status" value="1"/>
</dbReference>
<dbReference type="EMBL" id="CP051774">
    <property type="protein sequence ID" value="QJE98940.1"/>
    <property type="molecule type" value="Genomic_DNA"/>
</dbReference>
<sequence>MMIPIPRRPFPLLFALPLSLAIAHAGVGSFFDTDSSGWTAAGDAAAGVEYLPTGGNPGGCVRVKDDAVGGVWYFIAGSQYLGNHADTYGQMLRFDLRQVIVGGANQFASEDVILESGAVRLVYDLPTKPPTNGAWANFSIQLSEAAAWKVGSLAGPQATQAQIQAVLANVTGFRIRGEYQTGEDTGYLDNVILGSPVTPGDATLQISFQPVLRLQGTIGSVYRIDYSTSMAPDTWQELTTVRLTTSPYDVVDPVPTSVQSRFYRAVLLPP</sequence>
<evidence type="ECO:0000256" key="4">
    <source>
        <dbReference type="ARBA" id="ARBA00023180"/>
    </source>
</evidence>
<proteinExistence type="predicted"/>
<keyword evidence="4" id="KW-0325">Glycoprotein</keyword>
<protein>
    <recommendedName>
        <fullName evidence="6">Laminin IV type A domain-containing protein</fullName>
    </recommendedName>
</protein>
<evidence type="ECO:0000256" key="3">
    <source>
        <dbReference type="ARBA" id="ARBA00023157"/>
    </source>
</evidence>
<evidence type="ECO:0000256" key="1">
    <source>
        <dbReference type="ARBA" id="ARBA00022729"/>
    </source>
</evidence>
<dbReference type="RefSeq" id="WP_169457426.1">
    <property type="nucleotide sequence ID" value="NZ_CP051774.1"/>
</dbReference>
<reference evidence="7 8" key="1">
    <citation type="submission" date="2020-04" db="EMBL/GenBank/DDBJ databases">
        <title>Luteolibacter sp. G-1-1-1 isolated from soil.</title>
        <authorList>
            <person name="Dahal R.H."/>
        </authorList>
    </citation>
    <scope>NUCLEOTIDE SEQUENCE [LARGE SCALE GENOMIC DNA]</scope>
    <source>
        <strain evidence="7 8">G-1-1-1</strain>
    </source>
</reference>
<evidence type="ECO:0000313" key="7">
    <source>
        <dbReference type="EMBL" id="QJE98940.1"/>
    </source>
</evidence>
<evidence type="ECO:0000256" key="5">
    <source>
        <dbReference type="SAM" id="SignalP"/>
    </source>
</evidence>
<organism evidence="7 8">
    <name type="scientific">Luteolibacter luteus</name>
    <dbReference type="NCBI Taxonomy" id="2728835"/>
    <lineage>
        <taxon>Bacteria</taxon>
        <taxon>Pseudomonadati</taxon>
        <taxon>Verrucomicrobiota</taxon>
        <taxon>Verrucomicrobiia</taxon>
        <taxon>Verrucomicrobiales</taxon>
        <taxon>Verrucomicrobiaceae</taxon>
        <taxon>Luteolibacter</taxon>
    </lineage>
</organism>
<dbReference type="Proteomes" id="UP000501812">
    <property type="component" value="Chromosome"/>
</dbReference>
<name>A0A858RS19_9BACT</name>
<dbReference type="KEGG" id="luo:HHL09_25225"/>
<accession>A0A858RS19</accession>
<dbReference type="PROSITE" id="PS51115">
    <property type="entry name" value="LAMININ_IVA"/>
    <property type="match status" value="1"/>
</dbReference>
<feature type="domain" description="Laminin IV type A" evidence="6">
    <location>
        <begin position="33"/>
        <end position="213"/>
    </location>
</feature>